<feature type="region of interest" description="Disordered" evidence="7">
    <location>
        <begin position="678"/>
        <end position="705"/>
    </location>
</feature>
<gene>
    <name evidence="10" type="primary">LOC109466545</name>
</gene>
<evidence type="ECO:0000256" key="5">
    <source>
        <dbReference type="ARBA" id="ARBA00023163"/>
    </source>
</evidence>
<accession>A0A6P4YRL3</accession>
<protein>
    <submittedName>
        <fullName evidence="10">Histone deacetylase complex subunit SAP130-B-like isoform X2</fullName>
    </submittedName>
</protein>
<evidence type="ECO:0000256" key="3">
    <source>
        <dbReference type="ARBA" id="ARBA00022491"/>
    </source>
</evidence>
<dbReference type="PANTHER" id="PTHR13497">
    <property type="entry name" value="HISTONE DEACETYLASE COMPLEX SUBUNIT SAP130"/>
    <property type="match status" value="1"/>
</dbReference>
<keyword evidence="9" id="KW-1185">Reference proteome</keyword>
<evidence type="ECO:0000313" key="9">
    <source>
        <dbReference type="Proteomes" id="UP000515135"/>
    </source>
</evidence>
<feature type="compositionally biased region" description="Polar residues" evidence="7">
    <location>
        <begin position="581"/>
        <end position="592"/>
    </location>
</feature>
<feature type="compositionally biased region" description="Polar residues" evidence="7">
    <location>
        <begin position="374"/>
        <end position="388"/>
    </location>
</feature>
<dbReference type="Proteomes" id="UP000515135">
    <property type="component" value="Unplaced"/>
</dbReference>
<keyword evidence="3" id="KW-0678">Repressor</keyword>
<feature type="region of interest" description="Disordered" evidence="7">
    <location>
        <begin position="1"/>
        <end position="43"/>
    </location>
</feature>
<evidence type="ECO:0000256" key="6">
    <source>
        <dbReference type="ARBA" id="ARBA00023242"/>
    </source>
</evidence>
<keyword evidence="4" id="KW-0805">Transcription regulation</keyword>
<organism evidence="9 10">
    <name type="scientific">Branchiostoma belcheri</name>
    <name type="common">Amphioxus</name>
    <dbReference type="NCBI Taxonomy" id="7741"/>
    <lineage>
        <taxon>Eukaryota</taxon>
        <taxon>Metazoa</taxon>
        <taxon>Chordata</taxon>
        <taxon>Cephalochordata</taxon>
        <taxon>Leptocardii</taxon>
        <taxon>Amphioxiformes</taxon>
        <taxon>Branchiostomatidae</taxon>
        <taxon>Branchiostoma</taxon>
    </lineage>
</organism>
<feature type="compositionally biased region" description="Polar residues" evidence="7">
    <location>
        <begin position="678"/>
        <end position="688"/>
    </location>
</feature>
<feature type="region of interest" description="Disordered" evidence="7">
    <location>
        <begin position="511"/>
        <end position="635"/>
    </location>
</feature>
<feature type="region of interest" description="Disordered" evidence="7">
    <location>
        <begin position="721"/>
        <end position="740"/>
    </location>
</feature>
<proteinExistence type="inferred from homology"/>
<dbReference type="OrthoDB" id="10048604at2759"/>
<sequence length="905" mass="95037">MSAPRPSPPGGGSDPPTEGSSHGQSKEQEDQPAPKPEPPRMVPHVQVHVESSFLKTGKPMVPTRLIVPATNSNQTTVHPTQSHKSEGPSPAHSLAHLAAVGGMGHLPLLGHAQPGPPLSRGSIQPHLGTHIPASLPVHGFTSHVPRGAAAAASLTPAAKGSVTTVLRPPSAGASAFPVSTPSVGLVQTQAIPPQVKVQARAVGGSSTPPIITTSCTRTPSPAVTSGPEQHRAAVFPPHGVGLVRGEGTASPHLPTLPPRSLQVSHVIGMPQHKPAVTAATVAPMMAHTTTVTTTVSTQNATVTQVSLHQSTSASAVTFSPSSSHSSAVSSASIPIAKVLPQPVAHSPRPLLDYSGDPPGMPASSSLFLPPRQRGSPNPVNTAVSTAAHSDSRPDRSQFLLSHRPPQASLPLHTPPYTTITPAYYYDPAAALRYPHHTAQAAMAMHTYQAAQAAAHFTPISCSASAIRPLVASPQASVAAAAVAVAAQHAGGMRPGPAMSLNHPMFLSMEAARQAQQVPPSITTASEANETSASSMSGSYAGGVGGANTQPVLPVGAPGNPNSSPRPSILRKRTNDGMRRTATATTPTNSDPNSPRVEVAPPTAASPRPAGETKAEAPSSQAGEVAMATEGDSTVVTSEVKVKEEPMEIPPHPIPPGAMTVNQLIASVVQAATTPTVANTASLPATHTSLPPEASPRKKPRKQQHVVATEDGFAGDVELKMMDNKSDFPPPTKKESRDRKKEQVEDVLYVLKRFPRPSLLSSYRHGWKARLNHFQRYSDFKVKDKKASLHDVCSQKGLAQKAAGWKVHHLANQLDELACNEQDTFAKMSSFHDGLKAPGKKIIMEEEMRMIQELIQGNIQRAQLTTEQLNDTKQQMVKIVEKHRGEVCDIIKKNCSRKSSKKKSSS</sequence>
<evidence type="ECO:0000256" key="1">
    <source>
        <dbReference type="ARBA" id="ARBA00004123"/>
    </source>
</evidence>
<comment type="subcellular location">
    <subcellularLocation>
        <location evidence="1">Nucleus</location>
    </subcellularLocation>
</comment>
<keyword evidence="5" id="KW-0804">Transcription</keyword>
<dbReference type="PANTHER" id="PTHR13497:SF3">
    <property type="entry name" value="HISTONE DEACETYLASE COMPLEX SUBUNIT SAP130"/>
    <property type="match status" value="1"/>
</dbReference>
<feature type="region of interest" description="Disordered" evidence="7">
    <location>
        <begin position="344"/>
        <end position="398"/>
    </location>
</feature>
<dbReference type="RefSeq" id="XP_019619836.1">
    <property type="nucleotide sequence ID" value="XM_019764277.1"/>
</dbReference>
<evidence type="ECO:0000313" key="10">
    <source>
        <dbReference type="RefSeq" id="XP_019619836.1"/>
    </source>
</evidence>
<dbReference type="InterPro" id="IPR024137">
    <property type="entry name" value="His_deAcase_cplx_SAP130"/>
</dbReference>
<evidence type="ECO:0000259" key="8">
    <source>
        <dbReference type="Pfam" id="PF16014"/>
    </source>
</evidence>
<feature type="region of interest" description="Disordered" evidence="7">
    <location>
        <begin position="208"/>
        <end position="229"/>
    </location>
</feature>
<evidence type="ECO:0000256" key="2">
    <source>
        <dbReference type="ARBA" id="ARBA00007859"/>
    </source>
</evidence>
<feature type="region of interest" description="Disordered" evidence="7">
    <location>
        <begin position="71"/>
        <end position="91"/>
    </location>
</feature>
<dbReference type="InterPro" id="IPR031963">
    <property type="entry name" value="SAP130_C"/>
</dbReference>
<dbReference type="AlphaFoldDB" id="A0A6P4YRL3"/>
<feature type="compositionally biased region" description="Low complexity" evidence="7">
    <location>
        <begin position="520"/>
        <end position="538"/>
    </location>
</feature>
<reference evidence="10" key="1">
    <citation type="submission" date="2025-08" db="UniProtKB">
        <authorList>
            <consortium name="RefSeq"/>
        </authorList>
    </citation>
    <scope>IDENTIFICATION</scope>
    <source>
        <tissue evidence="10">Gonad</tissue>
    </source>
</reference>
<dbReference type="GO" id="GO:0000122">
    <property type="term" value="P:negative regulation of transcription by RNA polymerase II"/>
    <property type="evidence" value="ECO:0007669"/>
    <property type="project" value="TreeGrafter"/>
</dbReference>
<feature type="compositionally biased region" description="Polar residues" evidence="7">
    <location>
        <begin position="71"/>
        <end position="82"/>
    </location>
</feature>
<comment type="similarity">
    <text evidence="2">Belongs to the SAP130 family.</text>
</comment>
<dbReference type="Pfam" id="PF16014">
    <property type="entry name" value="SAP130_C"/>
    <property type="match status" value="1"/>
</dbReference>
<dbReference type="GO" id="GO:0070822">
    <property type="term" value="C:Sin3-type complex"/>
    <property type="evidence" value="ECO:0007669"/>
    <property type="project" value="TreeGrafter"/>
</dbReference>
<dbReference type="GeneID" id="109466545"/>
<feature type="domain" description="Histone deacetylase complex subunit SAP130 C-terminal" evidence="8">
    <location>
        <begin position="616"/>
        <end position="886"/>
    </location>
</feature>
<keyword evidence="6" id="KW-0539">Nucleus</keyword>
<name>A0A6P4YRL3_BRABE</name>
<evidence type="ECO:0000256" key="7">
    <source>
        <dbReference type="SAM" id="MobiDB-lite"/>
    </source>
</evidence>
<feature type="compositionally biased region" description="Low complexity" evidence="7">
    <location>
        <begin position="208"/>
        <end position="221"/>
    </location>
</feature>
<evidence type="ECO:0000256" key="4">
    <source>
        <dbReference type="ARBA" id="ARBA00023015"/>
    </source>
</evidence>